<evidence type="ECO:0000313" key="2">
    <source>
        <dbReference type="Proteomes" id="UP001299970"/>
    </source>
</evidence>
<accession>A0ABS9T8P1</accession>
<reference evidence="1 2" key="1">
    <citation type="submission" date="2022-03" db="EMBL/GenBank/DDBJ databases">
        <title>Pseudonocardia alaer sp. nov., a novel actinomycete isolated from reed forest soil.</title>
        <authorList>
            <person name="Wang L."/>
        </authorList>
    </citation>
    <scope>NUCLEOTIDE SEQUENCE [LARGE SCALE GENOMIC DNA]</scope>
    <source>
        <strain evidence="1 2">Y-16303</strain>
    </source>
</reference>
<proteinExistence type="predicted"/>
<comment type="caution">
    <text evidence="1">The sequence shown here is derived from an EMBL/GenBank/DDBJ whole genome shotgun (WGS) entry which is preliminary data.</text>
</comment>
<organism evidence="1 2">
    <name type="scientific">Pseudonocardia alaniniphila</name>
    <dbReference type="NCBI Taxonomy" id="75291"/>
    <lineage>
        <taxon>Bacteria</taxon>
        <taxon>Bacillati</taxon>
        <taxon>Actinomycetota</taxon>
        <taxon>Actinomycetes</taxon>
        <taxon>Pseudonocardiales</taxon>
        <taxon>Pseudonocardiaceae</taxon>
        <taxon>Pseudonocardia</taxon>
    </lineage>
</organism>
<keyword evidence="2" id="KW-1185">Reference proteome</keyword>
<dbReference type="Proteomes" id="UP001299970">
    <property type="component" value="Unassembled WGS sequence"/>
</dbReference>
<gene>
    <name evidence="1" type="ORF">MMF94_03100</name>
</gene>
<dbReference type="EMBL" id="JAKXMK010000003">
    <property type="protein sequence ID" value="MCH6164661.1"/>
    <property type="molecule type" value="Genomic_DNA"/>
</dbReference>
<evidence type="ECO:0000313" key="1">
    <source>
        <dbReference type="EMBL" id="MCH6164661.1"/>
    </source>
</evidence>
<sequence>MASSARPSVRRGRPVPLRRRALRDVVALAAVEPSAEDARFGPTREDPLLVDVGVAFAAERVAPDPFAAGIIVVSDFVVGVARPIVVPPERAECVRGAEVLVPGLFGLGGAVLPGCGVADDLRSWASRG</sequence>
<dbReference type="RefSeq" id="WP_241034694.1">
    <property type="nucleotide sequence ID" value="NZ_BAAAJF010000009.1"/>
</dbReference>
<name>A0ABS9T8P1_9PSEU</name>
<protein>
    <submittedName>
        <fullName evidence="1">Uncharacterized protein</fullName>
    </submittedName>
</protein>